<evidence type="ECO:0000313" key="3">
    <source>
        <dbReference type="Proteomes" id="UP001381693"/>
    </source>
</evidence>
<feature type="non-terminal residue" evidence="2">
    <location>
        <position position="55"/>
    </location>
</feature>
<protein>
    <submittedName>
        <fullName evidence="2">Uncharacterized protein</fullName>
    </submittedName>
</protein>
<keyword evidence="3" id="KW-1185">Reference proteome</keyword>
<accession>A0AAN9A5I8</accession>
<dbReference type="Proteomes" id="UP001381693">
    <property type="component" value="Unassembled WGS sequence"/>
</dbReference>
<feature type="chain" id="PRO_5042908441" evidence="1">
    <location>
        <begin position="19"/>
        <end position="55"/>
    </location>
</feature>
<dbReference type="AlphaFoldDB" id="A0AAN9A5I8"/>
<name>A0AAN9A5I8_HALRR</name>
<keyword evidence="1" id="KW-0732">Signal</keyword>
<gene>
    <name evidence="2" type="ORF">SK128_011396</name>
</gene>
<evidence type="ECO:0000313" key="2">
    <source>
        <dbReference type="EMBL" id="KAK7075728.1"/>
    </source>
</evidence>
<proteinExistence type="predicted"/>
<evidence type="ECO:0000256" key="1">
    <source>
        <dbReference type="SAM" id="SignalP"/>
    </source>
</evidence>
<dbReference type="EMBL" id="JAXCGZ010010207">
    <property type="protein sequence ID" value="KAK7075728.1"/>
    <property type="molecule type" value="Genomic_DNA"/>
</dbReference>
<feature type="signal peptide" evidence="1">
    <location>
        <begin position="1"/>
        <end position="18"/>
    </location>
</feature>
<organism evidence="2 3">
    <name type="scientific">Halocaridina rubra</name>
    <name type="common">Hawaiian red shrimp</name>
    <dbReference type="NCBI Taxonomy" id="373956"/>
    <lineage>
        <taxon>Eukaryota</taxon>
        <taxon>Metazoa</taxon>
        <taxon>Ecdysozoa</taxon>
        <taxon>Arthropoda</taxon>
        <taxon>Crustacea</taxon>
        <taxon>Multicrustacea</taxon>
        <taxon>Malacostraca</taxon>
        <taxon>Eumalacostraca</taxon>
        <taxon>Eucarida</taxon>
        <taxon>Decapoda</taxon>
        <taxon>Pleocyemata</taxon>
        <taxon>Caridea</taxon>
        <taxon>Atyoidea</taxon>
        <taxon>Atyidae</taxon>
        <taxon>Halocaridina</taxon>
    </lineage>
</organism>
<sequence>MFAVAIWIATYLLSAVLALDLAPTHVLLPHYKTNPPAQGNGIQYVETVYKATNHK</sequence>
<reference evidence="2 3" key="1">
    <citation type="submission" date="2023-11" db="EMBL/GenBank/DDBJ databases">
        <title>Halocaridina rubra genome assembly.</title>
        <authorList>
            <person name="Smith C."/>
        </authorList>
    </citation>
    <scope>NUCLEOTIDE SEQUENCE [LARGE SCALE GENOMIC DNA]</scope>
    <source>
        <strain evidence="2">EP-1</strain>
        <tissue evidence="2">Whole</tissue>
    </source>
</reference>
<comment type="caution">
    <text evidence="2">The sequence shown here is derived from an EMBL/GenBank/DDBJ whole genome shotgun (WGS) entry which is preliminary data.</text>
</comment>